<dbReference type="SUPFAM" id="SSF47592">
    <property type="entry name" value="SWIB/MDM2 domain"/>
    <property type="match status" value="1"/>
</dbReference>
<dbReference type="GO" id="GO:0000502">
    <property type="term" value="C:proteasome complex"/>
    <property type="evidence" value="ECO:0007669"/>
    <property type="project" value="UniProtKB-KW"/>
</dbReference>
<feature type="compositionally biased region" description="Basic and acidic residues" evidence="3">
    <location>
        <begin position="10"/>
        <end position="23"/>
    </location>
</feature>
<feature type="domain" description="PCI" evidence="4">
    <location>
        <begin position="224"/>
        <end position="393"/>
    </location>
</feature>
<feature type="region of interest" description="Disordered" evidence="3">
    <location>
        <begin position="1"/>
        <end position="23"/>
    </location>
</feature>
<dbReference type="Gene3D" id="1.10.245.10">
    <property type="entry name" value="SWIB/MDM2 domain"/>
    <property type="match status" value="1"/>
</dbReference>
<protein>
    <submittedName>
        <fullName evidence="6">Probable 26S proteasome regulatory subunit rpn6</fullName>
    </submittedName>
</protein>
<dbReference type="CDD" id="cd10568">
    <property type="entry name" value="SWIB_like"/>
    <property type="match status" value="1"/>
</dbReference>
<dbReference type="SMART" id="SM00151">
    <property type="entry name" value="SWIB"/>
    <property type="match status" value="1"/>
</dbReference>
<dbReference type="Pfam" id="PF02201">
    <property type="entry name" value="SWIB"/>
    <property type="match status" value="1"/>
</dbReference>
<dbReference type="Pfam" id="PF01399">
    <property type="entry name" value="PCI"/>
    <property type="match status" value="1"/>
</dbReference>
<evidence type="ECO:0000313" key="7">
    <source>
        <dbReference type="Proteomes" id="UP000286921"/>
    </source>
</evidence>
<proteinExistence type="inferred from homology"/>
<evidence type="ECO:0000256" key="3">
    <source>
        <dbReference type="SAM" id="MobiDB-lite"/>
    </source>
</evidence>
<dbReference type="InterPro" id="IPR050871">
    <property type="entry name" value="26S_Proteasome/COP9_Components"/>
</dbReference>
<dbReference type="InterPro" id="IPR040780">
    <property type="entry name" value="Rpn6_C_helix"/>
</dbReference>
<evidence type="ECO:0000313" key="6">
    <source>
        <dbReference type="EMBL" id="GCB22182.1"/>
    </source>
</evidence>
<keyword evidence="7" id="KW-1185">Reference proteome</keyword>
<dbReference type="SMART" id="SM00088">
    <property type="entry name" value="PINT"/>
    <property type="match status" value="1"/>
</dbReference>
<comment type="similarity">
    <text evidence="1">Belongs to the proteasome subunit S9 family.</text>
</comment>
<dbReference type="InterPro" id="IPR036390">
    <property type="entry name" value="WH_DNA-bd_sf"/>
</dbReference>
<dbReference type="InterPro" id="IPR040773">
    <property type="entry name" value="Rpn6_N"/>
</dbReference>
<dbReference type="STRING" id="105351.A0A401KSB8"/>
<dbReference type="InterPro" id="IPR019835">
    <property type="entry name" value="SWIB_domain"/>
</dbReference>
<dbReference type="InterPro" id="IPR000717">
    <property type="entry name" value="PCI_dom"/>
</dbReference>
<sequence>MAPSSTTAGRIDEARGLVKSDPSKAESILKEILAQGTGSSEASSRDYENALVLLGELYRDQKKPHEIAELIKTSRDSFSSFAKAKTAKLVRQLLDLFSEIPNTLDIQVSVIQSCIEWAIAERRSFLRQNLQTRLVAIYMQKQTYYDALTLINSLLRELKRLDDKLMLVEVQLLESRVYHALGNQAKARAALTAARTSAASVYTPPNLQAGLDMQSGMLHAEDKDFNTSFSYFIEALEGYSSLDEGEKATAALQYMLLCKIMLNLVDDVTNLLGSKQAQKYASPRLEAMKAVARAHANRSLEEYEKALSDYRFELGSDTFIRNHLRRLYDAMLEQNLIKVIEPFSRVELDHIAKMVGLDTQQVERKLSQMILDKVIIGVLDQGAGCLIVYDETERDQAYDAALDTIEKLSNVVEELYTNQASLLEIAKRPAKQVTCFCSSAQQYTPISPALRGLSHRPKDLHPPIRGSSLAASPSHHGPTMNAQIPPNYGRGFPPQAAQRSPATPRRGPPGPAAAMPVPMPQHAVPPQYIPPQRNMQPPNDAALRRSRKPTDKNIPDGIEEVIIGEGVQQYKSLRDLEKRLDAAIVRKRLDIQDSISKTVKKYRTMRIWISNTVENQPWQTANGAAPGSNPGSGRYKVRIEGRLLDDDTDPTAPEDSDDEATEQTDNGDAMEQDGPNANATTKKSSNKRSKQRFSHFFKSITVDFDKSSTASPEEVKPITWTKPQLPPNTVTLPPTADFDSMQFTRASQENLNVTFSLVRDETPERFKLSKELAEVLDVEEETRSGIVLGIWDYIRAMGLQEDEEKRLVRCDHRLRSIFGRDQMFFPQIPESIGPHTSPIDPIHLPYTIRVDEDYHKDPTPTVYDIQVALEDPLRSKMLALTQNPQYTASMRQIATLDDQVALIVQALTHSRARHSFYTALSKDPATFVRRWINSQRRDLETILGEATRGGGEDASGPEFRRGGTDGVWDTTVAREAVRYMLAKPEAAMGR</sequence>
<keyword evidence="2 6" id="KW-0647">Proteasome</keyword>
<dbReference type="PROSITE" id="PS51925">
    <property type="entry name" value="SWIB_MDM2"/>
    <property type="match status" value="1"/>
</dbReference>
<evidence type="ECO:0000256" key="1">
    <source>
        <dbReference type="ARBA" id="ARBA00007454"/>
    </source>
</evidence>
<feature type="region of interest" description="Disordered" evidence="3">
    <location>
        <begin position="642"/>
        <end position="690"/>
    </location>
</feature>
<reference evidence="6 7" key="1">
    <citation type="submission" date="2016-09" db="EMBL/GenBank/DDBJ databases">
        <title>Aspergillus awamori IFM 58123T.</title>
        <authorList>
            <person name="Kusuya Y."/>
            <person name="Shimizu M."/>
            <person name="Takahashi H."/>
            <person name="Yaguchi T."/>
        </authorList>
    </citation>
    <scope>NUCLEOTIDE SEQUENCE [LARGE SCALE GENOMIC DNA]</scope>
    <source>
        <strain evidence="6 7">IFM 58123</strain>
    </source>
</reference>
<dbReference type="EMBL" id="BDHI01000014">
    <property type="protein sequence ID" value="GCB22182.1"/>
    <property type="molecule type" value="Genomic_DNA"/>
</dbReference>
<name>A0A401KSB8_ASPAW</name>
<evidence type="ECO:0000259" key="5">
    <source>
        <dbReference type="PROSITE" id="PS51925"/>
    </source>
</evidence>
<evidence type="ECO:0000259" key="4">
    <source>
        <dbReference type="PROSITE" id="PS50250"/>
    </source>
</evidence>
<feature type="compositionally biased region" description="Acidic residues" evidence="3">
    <location>
        <begin position="646"/>
        <end position="662"/>
    </location>
</feature>
<dbReference type="SUPFAM" id="SSF46785">
    <property type="entry name" value="Winged helix' DNA-binding domain"/>
    <property type="match status" value="1"/>
</dbReference>
<feature type="domain" description="DM2" evidence="5">
    <location>
        <begin position="761"/>
        <end position="838"/>
    </location>
</feature>
<gene>
    <name evidence="6" type="ORF">AAWM_05067</name>
</gene>
<dbReference type="Pfam" id="PF18503">
    <property type="entry name" value="RPN6_C_helix"/>
    <property type="match status" value="1"/>
</dbReference>
<dbReference type="SMART" id="SM00753">
    <property type="entry name" value="PAM"/>
    <property type="match status" value="1"/>
</dbReference>
<feature type="region of interest" description="Disordered" evidence="3">
    <location>
        <begin position="946"/>
        <end position="965"/>
    </location>
</feature>
<dbReference type="Proteomes" id="UP000286921">
    <property type="component" value="Unassembled WGS sequence"/>
</dbReference>
<feature type="compositionally biased region" description="Low complexity" evidence="3">
    <location>
        <begin position="512"/>
        <end position="526"/>
    </location>
</feature>
<dbReference type="FunFam" id="1.25.40.570:FF:000010">
    <property type="entry name" value="26S proteasome regulatory subunit RPN6"/>
    <property type="match status" value="1"/>
</dbReference>
<organism evidence="6 7">
    <name type="scientific">Aspergillus awamori</name>
    <name type="common">Black koji mold</name>
    <dbReference type="NCBI Taxonomy" id="105351"/>
    <lineage>
        <taxon>Eukaryota</taxon>
        <taxon>Fungi</taxon>
        <taxon>Dikarya</taxon>
        <taxon>Ascomycota</taxon>
        <taxon>Pezizomycotina</taxon>
        <taxon>Eurotiomycetes</taxon>
        <taxon>Eurotiomycetidae</taxon>
        <taxon>Eurotiales</taxon>
        <taxon>Aspergillaceae</taxon>
        <taxon>Aspergillus</taxon>
    </lineage>
</organism>
<dbReference type="InterPro" id="IPR036885">
    <property type="entry name" value="SWIB_MDM2_dom_sf"/>
</dbReference>
<feature type="region of interest" description="Disordered" evidence="3">
    <location>
        <begin position="454"/>
        <end position="554"/>
    </location>
</feature>
<accession>A0A401KSB8</accession>
<dbReference type="Pfam" id="PF18055">
    <property type="entry name" value="RPN6_N"/>
    <property type="match status" value="1"/>
</dbReference>
<dbReference type="Gene3D" id="1.25.40.570">
    <property type="match status" value="1"/>
</dbReference>
<dbReference type="PANTHER" id="PTHR10678">
    <property type="entry name" value="26S PROTEASOME NON-ATPASE REGULATORY SUBUNIT 11/COP9 SIGNALOSOME COMPLEX SUBUNIT 2"/>
    <property type="match status" value="1"/>
</dbReference>
<comment type="caution">
    <text evidence="6">The sequence shown here is derived from an EMBL/GenBank/DDBJ whole genome shotgun (WGS) entry which is preliminary data.</text>
</comment>
<dbReference type="PROSITE" id="PS50250">
    <property type="entry name" value="PCI"/>
    <property type="match status" value="1"/>
</dbReference>
<evidence type="ECO:0000256" key="2">
    <source>
        <dbReference type="ARBA" id="ARBA00022942"/>
    </source>
</evidence>
<dbReference type="InterPro" id="IPR003121">
    <property type="entry name" value="SWIB_MDM2_domain"/>
</dbReference>
<dbReference type="AlphaFoldDB" id="A0A401KSB8"/>